<gene>
    <name evidence="1" type="ORF">OR16_41829</name>
</gene>
<dbReference type="Proteomes" id="UP000005808">
    <property type="component" value="Unassembled WGS sequence"/>
</dbReference>
<protein>
    <submittedName>
        <fullName evidence="1">Uncharacterized protein</fullName>
    </submittedName>
</protein>
<evidence type="ECO:0000313" key="2">
    <source>
        <dbReference type="Proteomes" id="UP000005808"/>
    </source>
</evidence>
<reference evidence="1 2" key="1">
    <citation type="journal article" date="2012" name="J. Bacteriol.">
        <title>De Novo Genome Project of Cupriavidus basilensis OR16.</title>
        <authorList>
            <person name="Cserhati M."/>
            <person name="Kriszt B."/>
            <person name="Szoboszlay S."/>
            <person name="Toth A."/>
            <person name="Szabo I."/>
            <person name="Tancsics A."/>
            <person name="Nagy I."/>
            <person name="Horvath B."/>
            <person name="Nagy I."/>
            <person name="Kukolya J."/>
        </authorList>
    </citation>
    <scope>NUCLEOTIDE SEQUENCE [LARGE SCALE GENOMIC DNA]</scope>
    <source>
        <strain evidence="1 2">OR16</strain>
    </source>
</reference>
<comment type="caution">
    <text evidence="1">The sequence shown here is derived from an EMBL/GenBank/DDBJ whole genome shotgun (WGS) entry which is preliminary data.</text>
</comment>
<proteinExistence type="predicted"/>
<evidence type="ECO:0000313" key="1">
    <source>
        <dbReference type="EMBL" id="EHP37613.1"/>
    </source>
</evidence>
<sequence length="121" mass="12027">MRAYSAVDPVTGNGGLGRACLCFPGHGDVAVDERLAGHAVALAKLCLRQVLALLGLDGIGELEPALDLALAGAAQAAAALERDATFLAQGNAQQVAVLGGADDLAVVADKGDFNHGNGPIA</sequence>
<organism evidence="1 2">
    <name type="scientific">Cupriavidus basilensis OR16</name>
    <dbReference type="NCBI Taxonomy" id="1127483"/>
    <lineage>
        <taxon>Bacteria</taxon>
        <taxon>Pseudomonadati</taxon>
        <taxon>Pseudomonadota</taxon>
        <taxon>Betaproteobacteria</taxon>
        <taxon>Burkholderiales</taxon>
        <taxon>Burkholderiaceae</taxon>
        <taxon>Cupriavidus</taxon>
    </lineage>
</organism>
<name>H1SIN8_9BURK</name>
<dbReference type="AlphaFoldDB" id="H1SIN8"/>
<dbReference type="EMBL" id="AHJE01000237">
    <property type="protein sequence ID" value="EHP37613.1"/>
    <property type="molecule type" value="Genomic_DNA"/>
</dbReference>
<accession>H1SIN8</accession>